<reference evidence="2 3" key="1">
    <citation type="submission" date="2017-05" db="EMBL/GenBank/DDBJ databases">
        <title>Vagococcus spp. assemblies.</title>
        <authorList>
            <person name="Gulvik C.A."/>
        </authorList>
    </citation>
    <scope>NUCLEOTIDE SEQUENCE [LARGE SCALE GENOMIC DNA]</scope>
    <source>
        <strain evidence="2 3">SS1714</strain>
    </source>
</reference>
<dbReference type="Pfam" id="PF13287">
    <property type="entry name" value="Fn3_assoc"/>
    <property type="match status" value="2"/>
</dbReference>
<proteinExistence type="predicted"/>
<dbReference type="AlphaFoldDB" id="A0A430AZY7"/>
<dbReference type="EMBL" id="NGKB01000008">
    <property type="protein sequence ID" value="RSU13650.1"/>
    <property type="molecule type" value="Genomic_DNA"/>
</dbReference>
<protein>
    <recommendedName>
        <fullName evidence="4">LTD domain-containing protein</fullName>
    </recommendedName>
</protein>
<dbReference type="RefSeq" id="WP_126794452.1">
    <property type="nucleotide sequence ID" value="NZ_CP060720.1"/>
</dbReference>
<name>A0A430AZY7_9ENTE</name>
<keyword evidence="1" id="KW-0732">Signal</keyword>
<accession>A0A430AZY7</accession>
<dbReference type="OrthoDB" id="9806464at2"/>
<feature type="signal peptide" evidence="1">
    <location>
        <begin position="1"/>
        <end position="22"/>
    </location>
</feature>
<keyword evidence="3" id="KW-1185">Reference proteome</keyword>
<dbReference type="Proteomes" id="UP000288028">
    <property type="component" value="Unassembled WGS sequence"/>
</dbReference>
<sequence length="1162" mass="129808">MKKNLFVTLGICLFSFPLLTSADEIANDNISTEDTTSITQEYEEDFSDINSDEEMLTPAKLKTASTINGDHYLIKKEIPITNRESDVSTNGKKVNSTGTSLDLSGGKEFDTYLRFSEINLPKNTTIKTAKLIFTAKTSSKNSTTFTVQGEIGSNSPFNGTPDSFSSRMMSDNQIVVTTPDKVAINETLETDDLSAIIEEMLSHNNALNDLVFKIKGNQEGKFNAKSFESSPEMAPKLVLEYESNTNEISIPIESADNSAQEAADTTRVTTTGNLAFGGESAKGQQLIGLRFNQVDLPENAAIEDAYIEFVTATTSKKPATSTVRAYSEIGNAEAYKKENGHISNRHYGKLKTETNFNQFQTKNETIRTNNLANIINENRLLGWQEGQSLGFKLEGDAFLGHVYSFDKTNSPKLVIKYQNSDNPITFDDVITDAEKIKSVSINEISTEGTVASKESWVELYNDNEEPVLLDSDISLVNKKKKFTFSHFFIPAKSHRVLYMDAKPELGNDHASFELSNSGNLSLVNNKRVIDSIDYTKHKYNQTVGRKPDGALNVVLINEPTFETSNNQAKTDSDLTFSHERGLYPSAFNLTLGADSDLTIRYTTDGTDPTPTNGTIYKSPISIKQTTVVKAIAYNDNSQTGIIAHSYVLEDNYQNEKRSGKQWQYKDSITSKEYATGLKQFPIISVTGNQTNLTKTESNGTFEYIDTHTPTNHGNYFSLSANKKFGQVSSNQYNSGVAVKFNRSALTKKAKYSFFEETPNDPYPVVKKFAKLELKEGQDGPQNDIYGLGYNRYDEKVTNTLAKEMGKISLDARYVHYFYNGTYFGVKTLREDFGEKMFEEYFGGNDDDYTKIRFQDAKFSTGFVSDKESIIWPTINKSVTSKDFQKAKQYIDFDDLITTQILFMFVDTEREIDAVVQNSVLENDPKATKMKFNVNDTDGAFHNNNKTGTGQAPLAGGGGTYRYKWNSDARSKEGPGKIFGAFSGNSTNANLGNLEFKTMVKDRVAKQFGQFSDEQATAPLSVENIQKLINENINELDDAYKLDAAYMSARKDMYQNWKTQQEKILNQVPDRVNFSQEMWLKYNMAHTLTPVNIKEKDNQLTLLSSDKNVTIYYTTDGSDPMGNDGVVSKSAVKYSGKALSADTEQLTIRAFQANNWGPLSTRK</sequence>
<evidence type="ECO:0000313" key="2">
    <source>
        <dbReference type="EMBL" id="RSU13650.1"/>
    </source>
</evidence>
<gene>
    <name evidence="2" type="ORF">CBF28_09180</name>
</gene>
<feature type="chain" id="PRO_5019041766" description="LTD domain-containing protein" evidence="1">
    <location>
        <begin position="23"/>
        <end position="1162"/>
    </location>
</feature>
<evidence type="ECO:0008006" key="4">
    <source>
        <dbReference type="Google" id="ProtNLM"/>
    </source>
</evidence>
<dbReference type="InterPro" id="IPR026876">
    <property type="entry name" value="Fn3_assoc_repeat"/>
</dbReference>
<comment type="caution">
    <text evidence="2">The sequence shown here is derived from an EMBL/GenBank/DDBJ whole genome shotgun (WGS) entry which is preliminary data.</text>
</comment>
<evidence type="ECO:0000313" key="3">
    <source>
        <dbReference type="Proteomes" id="UP000288028"/>
    </source>
</evidence>
<evidence type="ECO:0000256" key="1">
    <source>
        <dbReference type="SAM" id="SignalP"/>
    </source>
</evidence>
<dbReference type="GeneID" id="95581982"/>
<organism evidence="2 3">
    <name type="scientific">Vagococcus carniphilus</name>
    <dbReference type="NCBI Taxonomy" id="218144"/>
    <lineage>
        <taxon>Bacteria</taxon>
        <taxon>Bacillati</taxon>
        <taxon>Bacillota</taxon>
        <taxon>Bacilli</taxon>
        <taxon>Lactobacillales</taxon>
        <taxon>Enterococcaceae</taxon>
        <taxon>Vagococcus</taxon>
    </lineage>
</organism>